<proteinExistence type="predicted"/>
<comment type="caution">
    <text evidence="1">The sequence shown here is derived from an EMBL/GenBank/DDBJ whole genome shotgun (WGS) entry which is preliminary data.</text>
</comment>
<reference evidence="1 2" key="1">
    <citation type="submission" date="2022-09" db="EMBL/GenBank/DDBJ databases">
        <title>Chryseobacterium oleae sp.nov., isolated from the inter-root soil of Pyrola calliantha H. Andr. in Tibet.</title>
        <authorList>
            <person name="Li Z."/>
        </authorList>
    </citation>
    <scope>NUCLEOTIDE SEQUENCE [LARGE SCALE GENOMIC DNA]</scope>
    <source>
        <strain evidence="2">pc1-10</strain>
    </source>
</reference>
<dbReference type="Proteomes" id="UP001525566">
    <property type="component" value="Unassembled WGS sequence"/>
</dbReference>
<gene>
    <name evidence="1" type="ORF">N0B48_01330</name>
</gene>
<sequence>MEQVTKDDLRKLSIQLLHDLERIINKKITTENGKEPQEWLRSKSVRRIMDISPATLQNIRIAGKIRFRKVMGSYYYSRTDLLKLFGDDNK</sequence>
<evidence type="ECO:0000313" key="1">
    <source>
        <dbReference type="EMBL" id="MCT2560522.1"/>
    </source>
</evidence>
<dbReference type="RefSeq" id="WP_259836004.1">
    <property type="nucleotide sequence ID" value="NZ_JAOAMU010000001.1"/>
</dbReference>
<protein>
    <submittedName>
        <fullName evidence="1">Helix-turn-helix domain-containing protein</fullName>
    </submittedName>
</protein>
<dbReference type="EMBL" id="JAOAMU010000001">
    <property type="protein sequence ID" value="MCT2560522.1"/>
    <property type="molecule type" value="Genomic_DNA"/>
</dbReference>
<keyword evidence="2" id="KW-1185">Reference proteome</keyword>
<organism evidence="1 2">
    <name type="scientific">Chryseobacterium herbae</name>
    <dbReference type="NCBI Taxonomy" id="2976476"/>
    <lineage>
        <taxon>Bacteria</taxon>
        <taxon>Pseudomonadati</taxon>
        <taxon>Bacteroidota</taxon>
        <taxon>Flavobacteriia</taxon>
        <taxon>Flavobacteriales</taxon>
        <taxon>Weeksellaceae</taxon>
        <taxon>Chryseobacterium group</taxon>
        <taxon>Chryseobacterium</taxon>
    </lineage>
</organism>
<accession>A0ABT2IP30</accession>
<name>A0ABT2IP30_9FLAO</name>
<evidence type="ECO:0000313" key="2">
    <source>
        <dbReference type="Proteomes" id="UP001525566"/>
    </source>
</evidence>